<name>A0A4Y2JWB9_ARAVE</name>
<keyword evidence="2" id="KW-1185">Reference proteome</keyword>
<proteinExistence type="predicted"/>
<dbReference type="Proteomes" id="UP000499080">
    <property type="component" value="Unassembled WGS sequence"/>
</dbReference>
<gene>
    <name evidence="1" type="ORF">AVEN_39993_1</name>
</gene>
<dbReference type="OrthoDB" id="6437576at2759"/>
<organism evidence="1 2">
    <name type="scientific">Araneus ventricosus</name>
    <name type="common">Orbweaver spider</name>
    <name type="synonym">Epeira ventricosa</name>
    <dbReference type="NCBI Taxonomy" id="182803"/>
    <lineage>
        <taxon>Eukaryota</taxon>
        <taxon>Metazoa</taxon>
        <taxon>Ecdysozoa</taxon>
        <taxon>Arthropoda</taxon>
        <taxon>Chelicerata</taxon>
        <taxon>Arachnida</taxon>
        <taxon>Araneae</taxon>
        <taxon>Araneomorphae</taxon>
        <taxon>Entelegynae</taxon>
        <taxon>Araneoidea</taxon>
        <taxon>Araneidae</taxon>
        <taxon>Araneus</taxon>
    </lineage>
</organism>
<reference evidence="1 2" key="1">
    <citation type="journal article" date="2019" name="Sci. Rep.">
        <title>Orb-weaving spider Araneus ventricosus genome elucidates the spidroin gene catalogue.</title>
        <authorList>
            <person name="Kono N."/>
            <person name="Nakamura H."/>
            <person name="Ohtoshi R."/>
            <person name="Moran D.A.P."/>
            <person name="Shinohara A."/>
            <person name="Yoshida Y."/>
            <person name="Fujiwara M."/>
            <person name="Mori M."/>
            <person name="Tomita M."/>
            <person name="Arakawa K."/>
        </authorList>
    </citation>
    <scope>NUCLEOTIDE SEQUENCE [LARGE SCALE GENOMIC DNA]</scope>
</reference>
<comment type="caution">
    <text evidence="1">The sequence shown here is derived from an EMBL/GenBank/DDBJ whole genome shotgun (WGS) entry which is preliminary data.</text>
</comment>
<dbReference type="EMBL" id="BGPR01003955">
    <property type="protein sequence ID" value="GBM94304.1"/>
    <property type="molecule type" value="Genomic_DNA"/>
</dbReference>
<evidence type="ECO:0000313" key="2">
    <source>
        <dbReference type="Proteomes" id="UP000499080"/>
    </source>
</evidence>
<accession>A0A4Y2JWB9</accession>
<dbReference type="AlphaFoldDB" id="A0A4Y2JWB9"/>
<protein>
    <submittedName>
        <fullName evidence="1">Uncharacterized protein</fullName>
    </submittedName>
</protein>
<sequence length="170" mass="19508">MPAHVGIAGNETADQLAKDVRLLNNDCPYDLPLFDPNAVAKSKLRDPSIRKSFQIYEINEDRKITKAITRLRTFYIKGMRMDVGCVITYVQCSHCPDTELSPNLIFNSLAILRAWQGVCLSPAEELYSDKIVEIAKTVLYTLRFILLTRETCHYHQETNQFQLEEIINKV</sequence>
<evidence type="ECO:0000313" key="1">
    <source>
        <dbReference type="EMBL" id="GBM94304.1"/>
    </source>
</evidence>